<dbReference type="PROSITE" id="PS50088">
    <property type="entry name" value="ANK_REPEAT"/>
    <property type="match status" value="1"/>
</dbReference>
<dbReference type="Gene3D" id="1.25.40.20">
    <property type="entry name" value="Ankyrin repeat-containing domain"/>
    <property type="match status" value="1"/>
</dbReference>
<dbReference type="PRINTS" id="PR01270">
    <property type="entry name" value="HDASUPER"/>
</dbReference>
<proteinExistence type="inferred from homology"/>
<dbReference type="InterPro" id="IPR023696">
    <property type="entry name" value="Ureohydrolase_dom_sf"/>
</dbReference>
<evidence type="ECO:0000256" key="5">
    <source>
        <dbReference type="ARBA" id="ARBA00022801"/>
    </source>
</evidence>
<keyword evidence="5" id="KW-0378">Hydrolase</keyword>
<dbReference type="AlphaFoldDB" id="A0A6U5I2C5"/>
<keyword evidence="7" id="KW-0805">Transcription regulation</keyword>
<keyword evidence="4" id="KW-0678">Repressor</keyword>
<comment type="subcellular location">
    <subcellularLocation>
        <location evidence="1">Nucleus</location>
    </subcellularLocation>
</comment>
<dbReference type="Pfam" id="PF12796">
    <property type="entry name" value="Ank_2"/>
    <property type="match status" value="1"/>
</dbReference>
<dbReference type="GO" id="GO:0000118">
    <property type="term" value="C:histone deacetylase complex"/>
    <property type="evidence" value="ECO:0007669"/>
    <property type="project" value="TreeGrafter"/>
</dbReference>
<sequence length="825" mass="91057">MSFISRMGSVFNSLEIPPCAVKSSFEDCGEMNKHFKTEYTATVQNIGAEYEGNIKKDKAAVLPDIPKLTVTNPSRLQRLRPASVTGTVASILLDPVNESTTLFCTEINASGRSSSPPLSQNKFVMTTPEKSPSLTPQQTFQTFDIPPSPTEFSPFKLDAIRKINSAIKNLDYESICSIVESCNVPIPGALGPHPSLKPEDPPIVVASTLLKGPSKTFALKAIKYFLIKGACPDICDHSGYSAFHWAAVLGSVEGMRVLHEGKADSNIKCMYSGETPLHRACRYGKFEAVSALLSEFGADPCSLNREANQPLDVVATHVGSSNAKATVNARDSVRTLFFSIKPSMATLILYHPDCLDHRTVEGHQESPRRINAILKHLMDENNFEPNELKFCDAFPRASFETVRRAHSSKYVRFVYKLSQRFLCKTPRSSRRIEAFTPRVQEEVQHLPTSKSKPQNSCDTNFSNGSLSASLRSAGSVCFAIDKVIKGENRNAFCVVRPPGHHAGWDGYVAQSVSCGFCIFNSVAIGAMHALSYHQEIIKRIAIVDIDVHHGNGTEEIIKKINRPDQLFFSSIHLFDENFYPGSGESDSIEFNIVNIPIAPIWRFRNQNNFSDFPKSYESDGVTGRHAFKNQIVQRLLPSLRAFNPDLVLVSVGYDAAKYDIGNKREGNRNGDVGMDLSKDDYFWAVSQLKSIANLVCKGRLVMVLEGGYGKPCKSHSTMEESIPLDTEDLSANSLASVRALVGKGANTSVNLSVLSKRYSSMNKLKKIMRNSSATNFISGENSQRFTRNSKRAADSQDDSFDGTSGKNSSSRKKVANKFIRKQDCK</sequence>
<dbReference type="EC" id="3.5.1.98" evidence="3"/>
<dbReference type="Gene3D" id="3.40.800.20">
    <property type="entry name" value="Histone deacetylase domain"/>
    <property type="match status" value="1"/>
</dbReference>
<dbReference type="InterPro" id="IPR037138">
    <property type="entry name" value="His_deacetylse_dom_sf"/>
</dbReference>
<dbReference type="GO" id="GO:0040029">
    <property type="term" value="P:epigenetic regulation of gene expression"/>
    <property type="evidence" value="ECO:0007669"/>
    <property type="project" value="TreeGrafter"/>
</dbReference>
<feature type="compositionally biased region" description="Basic residues" evidence="11">
    <location>
        <begin position="809"/>
        <end position="819"/>
    </location>
</feature>
<evidence type="ECO:0000256" key="4">
    <source>
        <dbReference type="ARBA" id="ARBA00022491"/>
    </source>
</evidence>
<dbReference type="GO" id="GO:0141221">
    <property type="term" value="F:histone deacetylase activity, hydrolytic mechanism"/>
    <property type="evidence" value="ECO:0007669"/>
    <property type="project" value="UniProtKB-EC"/>
</dbReference>
<reference evidence="13" key="1">
    <citation type="submission" date="2021-01" db="EMBL/GenBank/DDBJ databases">
        <authorList>
            <person name="Corre E."/>
            <person name="Pelletier E."/>
            <person name="Niang G."/>
            <person name="Scheremetjew M."/>
            <person name="Finn R."/>
            <person name="Kale V."/>
            <person name="Holt S."/>
            <person name="Cochrane G."/>
            <person name="Meng A."/>
            <person name="Brown T."/>
            <person name="Cohen L."/>
        </authorList>
    </citation>
    <scope>NUCLEOTIDE SEQUENCE</scope>
    <source>
        <strain evidence="13">308</strain>
    </source>
</reference>
<feature type="region of interest" description="Disordered" evidence="11">
    <location>
        <begin position="780"/>
        <end position="825"/>
    </location>
</feature>
<dbReference type="InterPro" id="IPR023801">
    <property type="entry name" value="His_deacetylse_dom"/>
</dbReference>
<dbReference type="InterPro" id="IPR000286">
    <property type="entry name" value="HDACs"/>
</dbReference>
<gene>
    <name evidence="13" type="ORF">CHYS00102_LOCUS17879</name>
    <name evidence="14" type="ORF">CHYS00102_LOCUS17881</name>
</gene>
<evidence type="ECO:0000256" key="1">
    <source>
        <dbReference type="ARBA" id="ARBA00004123"/>
    </source>
</evidence>
<dbReference type="Pfam" id="PF00850">
    <property type="entry name" value="Hist_deacetyl"/>
    <property type="match status" value="1"/>
</dbReference>
<dbReference type="InterPro" id="IPR002110">
    <property type="entry name" value="Ankyrin_rpt"/>
</dbReference>
<evidence type="ECO:0000256" key="10">
    <source>
        <dbReference type="PROSITE-ProRule" id="PRU00023"/>
    </source>
</evidence>
<evidence type="ECO:0000313" key="14">
    <source>
        <dbReference type="EMBL" id="CAD8890676.1"/>
    </source>
</evidence>
<evidence type="ECO:0000256" key="9">
    <source>
        <dbReference type="ARBA" id="ARBA00023242"/>
    </source>
</evidence>
<evidence type="ECO:0000256" key="7">
    <source>
        <dbReference type="ARBA" id="ARBA00023015"/>
    </source>
</evidence>
<feature type="domain" description="Histone deacetylase" evidence="12">
    <location>
        <begin position="363"/>
        <end position="710"/>
    </location>
</feature>
<evidence type="ECO:0000256" key="3">
    <source>
        <dbReference type="ARBA" id="ARBA00012111"/>
    </source>
</evidence>
<dbReference type="EMBL" id="HBFR01024966">
    <property type="protein sequence ID" value="CAD8890676.1"/>
    <property type="molecule type" value="Transcribed_RNA"/>
</dbReference>
<dbReference type="SUPFAM" id="SSF52768">
    <property type="entry name" value="Arginase/deacetylase"/>
    <property type="match status" value="1"/>
</dbReference>
<evidence type="ECO:0000256" key="2">
    <source>
        <dbReference type="ARBA" id="ARBA00007738"/>
    </source>
</evidence>
<dbReference type="SMART" id="SM00248">
    <property type="entry name" value="ANK"/>
    <property type="match status" value="2"/>
</dbReference>
<keyword evidence="8" id="KW-0804">Transcription</keyword>
<comment type="similarity">
    <text evidence="2">Belongs to the histone deacetylase family. HD type 2 subfamily.</text>
</comment>
<feature type="repeat" description="ANK" evidence="10">
    <location>
        <begin position="272"/>
        <end position="305"/>
    </location>
</feature>
<protein>
    <recommendedName>
        <fullName evidence="3">histone deacetylase</fullName>
        <ecNumber evidence="3">3.5.1.98</ecNumber>
    </recommendedName>
</protein>
<name>A0A6U5I2C5_9STRA</name>
<dbReference type="GO" id="GO:0005737">
    <property type="term" value="C:cytoplasm"/>
    <property type="evidence" value="ECO:0007669"/>
    <property type="project" value="TreeGrafter"/>
</dbReference>
<dbReference type="SUPFAM" id="SSF48403">
    <property type="entry name" value="Ankyrin repeat"/>
    <property type="match status" value="1"/>
</dbReference>
<evidence type="ECO:0000256" key="11">
    <source>
        <dbReference type="SAM" id="MobiDB-lite"/>
    </source>
</evidence>
<evidence type="ECO:0000313" key="13">
    <source>
        <dbReference type="EMBL" id="CAD8890674.1"/>
    </source>
</evidence>
<organism evidence="13">
    <name type="scientific">Corethron hystrix</name>
    <dbReference type="NCBI Taxonomy" id="216773"/>
    <lineage>
        <taxon>Eukaryota</taxon>
        <taxon>Sar</taxon>
        <taxon>Stramenopiles</taxon>
        <taxon>Ochrophyta</taxon>
        <taxon>Bacillariophyta</taxon>
        <taxon>Coscinodiscophyceae</taxon>
        <taxon>Corethrophycidae</taxon>
        <taxon>Corethrales</taxon>
        <taxon>Corethraceae</taxon>
        <taxon>Corethron</taxon>
    </lineage>
</organism>
<dbReference type="PANTHER" id="PTHR10625">
    <property type="entry name" value="HISTONE DEACETYLASE HDAC1-RELATED"/>
    <property type="match status" value="1"/>
</dbReference>
<dbReference type="PROSITE" id="PS50297">
    <property type="entry name" value="ANK_REP_REGION"/>
    <property type="match status" value="1"/>
</dbReference>
<keyword evidence="6" id="KW-0156">Chromatin regulator</keyword>
<keyword evidence="10" id="KW-0040">ANK repeat</keyword>
<dbReference type="InterPro" id="IPR036770">
    <property type="entry name" value="Ankyrin_rpt-contain_sf"/>
</dbReference>
<keyword evidence="9" id="KW-0539">Nucleus</keyword>
<dbReference type="PANTHER" id="PTHR10625:SF5">
    <property type="entry name" value="HISTONE DEACETYLASE"/>
    <property type="match status" value="1"/>
</dbReference>
<accession>A0A6U5I2C5</accession>
<dbReference type="EMBL" id="HBFR01024964">
    <property type="protein sequence ID" value="CAD8890674.1"/>
    <property type="molecule type" value="Transcribed_RNA"/>
</dbReference>
<evidence type="ECO:0000256" key="6">
    <source>
        <dbReference type="ARBA" id="ARBA00022853"/>
    </source>
</evidence>
<evidence type="ECO:0000256" key="8">
    <source>
        <dbReference type="ARBA" id="ARBA00023163"/>
    </source>
</evidence>
<evidence type="ECO:0000259" key="12">
    <source>
        <dbReference type="Pfam" id="PF00850"/>
    </source>
</evidence>